<dbReference type="Pfam" id="PF02653">
    <property type="entry name" value="BPD_transp_2"/>
    <property type="match status" value="2"/>
</dbReference>
<dbReference type="InterPro" id="IPR001851">
    <property type="entry name" value="ABC_transp_permease"/>
</dbReference>
<feature type="transmembrane region" description="Helical" evidence="6">
    <location>
        <begin position="284"/>
        <end position="303"/>
    </location>
</feature>
<organism evidence="7 8">
    <name type="scientific">Paracoccus cavernae</name>
    <dbReference type="NCBI Taxonomy" id="1571207"/>
    <lineage>
        <taxon>Bacteria</taxon>
        <taxon>Pseudomonadati</taxon>
        <taxon>Pseudomonadota</taxon>
        <taxon>Alphaproteobacteria</taxon>
        <taxon>Rhodobacterales</taxon>
        <taxon>Paracoccaceae</taxon>
        <taxon>Paracoccus</taxon>
    </lineage>
</organism>
<evidence type="ECO:0000256" key="5">
    <source>
        <dbReference type="ARBA" id="ARBA00023136"/>
    </source>
</evidence>
<evidence type="ECO:0000313" key="7">
    <source>
        <dbReference type="EMBL" id="MDN3711562.1"/>
    </source>
</evidence>
<keyword evidence="3 6" id="KW-0812">Transmembrane</keyword>
<feature type="transmembrane region" description="Helical" evidence="6">
    <location>
        <begin position="182"/>
        <end position="210"/>
    </location>
</feature>
<feature type="transmembrane region" description="Helical" evidence="6">
    <location>
        <begin position="309"/>
        <end position="327"/>
    </location>
</feature>
<evidence type="ECO:0000256" key="6">
    <source>
        <dbReference type="SAM" id="Phobius"/>
    </source>
</evidence>
<dbReference type="EMBL" id="JAUFRC010000001">
    <property type="protein sequence ID" value="MDN3711562.1"/>
    <property type="molecule type" value="Genomic_DNA"/>
</dbReference>
<dbReference type="PANTHER" id="PTHR32196:SF72">
    <property type="entry name" value="RIBOSE IMPORT PERMEASE PROTEIN RBSC"/>
    <property type="match status" value="1"/>
</dbReference>
<gene>
    <name evidence="7" type="ORF">QWZ10_06490</name>
</gene>
<evidence type="ECO:0000256" key="1">
    <source>
        <dbReference type="ARBA" id="ARBA00004651"/>
    </source>
</evidence>
<keyword evidence="5 6" id="KW-0472">Membrane</keyword>
<dbReference type="Proteomes" id="UP001243846">
    <property type="component" value="Unassembled WGS sequence"/>
</dbReference>
<evidence type="ECO:0000256" key="3">
    <source>
        <dbReference type="ARBA" id="ARBA00022692"/>
    </source>
</evidence>
<dbReference type="PANTHER" id="PTHR32196">
    <property type="entry name" value="ABC TRANSPORTER PERMEASE PROTEIN YPHD-RELATED-RELATED"/>
    <property type="match status" value="1"/>
</dbReference>
<feature type="transmembrane region" description="Helical" evidence="6">
    <location>
        <begin position="230"/>
        <end position="248"/>
    </location>
</feature>
<accession>A0ABT8D809</accession>
<keyword evidence="8" id="KW-1185">Reference proteome</keyword>
<dbReference type="CDD" id="cd06579">
    <property type="entry name" value="TM_PBP1_transp_AraH_like"/>
    <property type="match status" value="1"/>
</dbReference>
<protein>
    <submittedName>
        <fullName evidence="7">ABC transporter permease</fullName>
    </submittedName>
</protein>
<reference evidence="8" key="1">
    <citation type="journal article" date="2019" name="Int. J. Syst. Evol. Microbiol.">
        <title>The Global Catalogue of Microorganisms (GCM) 10K type strain sequencing project: providing services to taxonomists for standard genome sequencing and annotation.</title>
        <authorList>
            <consortium name="The Broad Institute Genomics Platform"/>
            <consortium name="The Broad Institute Genome Sequencing Center for Infectious Disease"/>
            <person name="Wu L."/>
            <person name="Ma J."/>
        </authorList>
    </citation>
    <scope>NUCLEOTIDE SEQUENCE [LARGE SCALE GENOMIC DNA]</scope>
    <source>
        <strain evidence="8">CECT 8482</strain>
    </source>
</reference>
<sequence length="338" mass="35448">MSTDTTAAAKGRPNVPRSAFWGGLLRNAGIGVALVLLIIVFSLTTKTFLTQINLSNIMVQITLNVILAAGMTFVILIGGIDLSVGSVMALAAVIAATFMSNPDLPSWLAITLTILVACGVGTFCGIINGLISAWWSILLHRDAGHAEHGARLRAAVHPIEYGLYLEPRFHELRHGQHCGRSLLFIVALIVVGLGWVVLTRTVFGRMLYAIGNNEEAVRLAGHNTLVYKTAAFGICGFAVGIAAVMYMARLTSASPIMGNGYELNAIAAVIIGGTSLNGGRGSMIGTLLGAAVIGVLGNGLILIGASDFVRQIITGAVIILAVILDAVQNRIAQRRGAR</sequence>
<keyword evidence="4 6" id="KW-1133">Transmembrane helix</keyword>
<comment type="caution">
    <text evidence="7">The sequence shown here is derived from an EMBL/GenBank/DDBJ whole genome shotgun (WGS) entry which is preliminary data.</text>
</comment>
<evidence type="ECO:0000256" key="4">
    <source>
        <dbReference type="ARBA" id="ARBA00022989"/>
    </source>
</evidence>
<feature type="transmembrane region" description="Helical" evidence="6">
    <location>
        <begin position="20"/>
        <end position="44"/>
    </location>
</feature>
<evidence type="ECO:0000313" key="8">
    <source>
        <dbReference type="Proteomes" id="UP001243846"/>
    </source>
</evidence>
<feature type="transmembrane region" description="Helical" evidence="6">
    <location>
        <begin position="65"/>
        <end position="95"/>
    </location>
</feature>
<comment type="subcellular location">
    <subcellularLocation>
        <location evidence="1">Cell membrane</location>
        <topology evidence="1">Multi-pass membrane protein</topology>
    </subcellularLocation>
</comment>
<keyword evidence="2" id="KW-1003">Cell membrane</keyword>
<proteinExistence type="predicted"/>
<name>A0ABT8D809_9RHOB</name>
<evidence type="ECO:0000256" key="2">
    <source>
        <dbReference type="ARBA" id="ARBA00022475"/>
    </source>
</evidence>
<feature type="transmembrane region" description="Helical" evidence="6">
    <location>
        <begin position="107"/>
        <end position="131"/>
    </location>
</feature>